<dbReference type="InterPro" id="IPR050321">
    <property type="entry name" value="Glycosyltr_2/OpgH_subfam"/>
</dbReference>
<evidence type="ECO:0000256" key="10">
    <source>
        <dbReference type="ARBA" id="ARBA00022989"/>
    </source>
</evidence>
<evidence type="ECO:0000256" key="5">
    <source>
        <dbReference type="ARBA" id="ARBA00022475"/>
    </source>
</evidence>
<keyword evidence="11 12" id="KW-0472">Membrane</keyword>
<proteinExistence type="inferred from homology"/>
<evidence type="ECO:0000256" key="4">
    <source>
        <dbReference type="ARBA" id="ARBA00020585"/>
    </source>
</evidence>
<accession>A0ABW5QK86</accession>
<reference evidence="15" key="1">
    <citation type="journal article" date="2019" name="Int. J. Syst. Evol. Microbiol.">
        <title>The Global Catalogue of Microorganisms (GCM) 10K type strain sequencing project: providing services to taxonomists for standard genome sequencing and annotation.</title>
        <authorList>
            <consortium name="The Broad Institute Genomics Platform"/>
            <consortium name="The Broad Institute Genome Sequencing Center for Infectious Disease"/>
            <person name="Wu L."/>
            <person name="Ma J."/>
        </authorList>
    </citation>
    <scope>NUCLEOTIDE SEQUENCE [LARGE SCALE GENOMIC DNA]</scope>
    <source>
        <strain evidence="15">CCM 7427</strain>
    </source>
</reference>
<evidence type="ECO:0000256" key="7">
    <source>
        <dbReference type="ARBA" id="ARBA00022676"/>
    </source>
</evidence>
<name>A0ABW5QK86_9HYPH</name>
<dbReference type="NCBIfam" id="NF003958">
    <property type="entry name" value="PRK05454.2-1"/>
    <property type="match status" value="1"/>
</dbReference>
<feature type="transmembrane region" description="Helical" evidence="12">
    <location>
        <begin position="390"/>
        <end position="413"/>
    </location>
</feature>
<protein>
    <recommendedName>
        <fullName evidence="4">Glucans biosynthesis glucosyltransferase H</fullName>
    </recommendedName>
</protein>
<evidence type="ECO:0000256" key="8">
    <source>
        <dbReference type="ARBA" id="ARBA00022679"/>
    </source>
</evidence>
<dbReference type="SUPFAM" id="SSF53448">
    <property type="entry name" value="Nucleotide-diphospho-sugar transferases"/>
    <property type="match status" value="1"/>
</dbReference>
<comment type="subcellular location">
    <subcellularLocation>
        <location evidence="1">Cell inner membrane</location>
        <topology evidence="1">Multi-pass membrane protein</topology>
    </subcellularLocation>
</comment>
<keyword evidence="8 14" id="KW-0808">Transferase</keyword>
<feature type="transmembrane region" description="Helical" evidence="12">
    <location>
        <begin position="44"/>
        <end position="68"/>
    </location>
</feature>
<feature type="domain" description="Glycosyltransferase 2-like" evidence="13">
    <location>
        <begin position="180"/>
        <end position="376"/>
    </location>
</feature>
<gene>
    <name evidence="14" type="primary">mdoH</name>
    <name evidence="14" type="ORF">ACFSX5_10135</name>
</gene>
<keyword evidence="5" id="KW-1003">Cell membrane</keyword>
<keyword evidence="9 12" id="KW-0812">Transmembrane</keyword>
<evidence type="ECO:0000256" key="9">
    <source>
        <dbReference type="ARBA" id="ARBA00022692"/>
    </source>
</evidence>
<dbReference type="NCBIfam" id="NF003962">
    <property type="entry name" value="PRK05454.2-5"/>
    <property type="match status" value="1"/>
</dbReference>
<dbReference type="RefSeq" id="WP_386833234.1">
    <property type="nucleotide sequence ID" value="NZ_JBHUNP010000001.1"/>
</dbReference>
<comment type="pathway">
    <text evidence="2">Glycan metabolism; osmoregulated periplasmic glucan (OPG) biosynthesis.</text>
</comment>
<dbReference type="PANTHER" id="PTHR43867:SF5">
    <property type="entry name" value="GLUCANS BIOSYNTHESIS GLUCOSYLTRANSFERASE H"/>
    <property type="match status" value="1"/>
</dbReference>
<sequence length="579" mass="62706">MGRAEQLRAATLAVAAAASLAAGWAFLDLIGGNRPTTLDWMRSILLTVTVFWLLWGGLTGILGALAPVRKPLGWTRPKGLTAVLVPIYNEDPVETFARIAAMNRHLVERGLADRFHFAILSDSTSLEVAAEEAAAFELLLREPQAAGRIFYRRRERNVGRKAGNIEDFVARSGGAYEYALILDADSLMEAETIAAMAARMDQDSRLGLLQTVPEVIGAHTVFARMMAFSSSYLSPYFARGMALLQGEQGPYWGHNAIVRVRAFAQCCGLPVLSGKPPYGGHILSHDYVEAALLARGGWKVEVDPELGGSFEHGPENMVEHAKRDRRWCQGNLQHRRLVFAPGLKLWSRFTFVQGIMAYAVSPLWLALLATSILATVFPDRGGIRWDATPLVLGLGVAGALLLPKLAIVIRGAIDGHNRRFGGNLQVALSVLAEIVLSTLIAPVLLAFQSRAVIQILLGLDGGWPATERDARRVPLWTAVKASWWISLLGLAAIAAMTIAAPRYVAWLLPVAGPAVIAPVIIWATSMGDGSWARGRLFTSRAEHAPSPVMAENIRILAAWQNDMPLEVSAAAPEKSHAPA</sequence>
<dbReference type="InterPro" id="IPR001173">
    <property type="entry name" value="Glyco_trans_2-like"/>
</dbReference>
<evidence type="ECO:0000256" key="1">
    <source>
        <dbReference type="ARBA" id="ARBA00004429"/>
    </source>
</evidence>
<feature type="transmembrane region" description="Helical" evidence="12">
    <location>
        <begin position="506"/>
        <end position="525"/>
    </location>
</feature>
<keyword evidence="15" id="KW-1185">Reference proteome</keyword>
<keyword evidence="6" id="KW-0997">Cell inner membrane</keyword>
<dbReference type="InterPro" id="IPR029044">
    <property type="entry name" value="Nucleotide-diphossugar_trans"/>
</dbReference>
<dbReference type="Gene3D" id="3.90.550.10">
    <property type="entry name" value="Spore Coat Polysaccharide Biosynthesis Protein SpsA, Chain A"/>
    <property type="match status" value="1"/>
</dbReference>
<keyword evidence="10 12" id="KW-1133">Transmembrane helix</keyword>
<evidence type="ECO:0000256" key="11">
    <source>
        <dbReference type="ARBA" id="ARBA00023136"/>
    </source>
</evidence>
<dbReference type="NCBIfam" id="NF003959">
    <property type="entry name" value="PRK05454.2-2"/>
    <property type="match status" value="1"/>
</dbReference>
<dbReference type="Pfam" id="PF13632">
    <property type="entry name" value="Glyco_trans_2_3"/>
    <property type="match status" value="1"/>
</dbReference>
<evidence type="ECO:0000256" key="12">
    <source>
        <dbReference type="SAM" id="Phobius"/>
    </source>
</evidence>
<evidence type="ECO:0000256" key="6">
    <source>
        <dbReference type="ARBA" id="ARBA00022519"/>
    </source>
</evidence>
<dbReference type="PANTHER" id="PTHR43867">
    <property type="entry name" value="CELLULOSE SYNTHASE CATALYTIC SUBUNIT A [UDP-FORMING]"/>
    <property type="match status" value="1"/>
</dbReference>
<dbReference type="GO" id="GO:0016757">
    <property type="term" value="F:glycosyltransferase activity"/>
    <property type="evidence" value="ECO:0007669"/>
    <property type="project" value="UniProtKB-KW"/>
</dbReference>
<evidence type="ECO:0000259" key="13">
    <source>
        <dbReference type="Pfam" id="PF13632"/>
    </source>
</evidence>
<feature type="transmembrane region" description="Helical" evidence="12">
    <location>
        <begin position="425"/>
        <end position="447"/>
    </location>
</feature>
<feature type="transmembrane region" description="Helical" evidence="12">
    <location>
        <begin position="481"/>
        <end position="500"/>
    </location>
</feature>
<comment type="similarity">
    <text evidence="3">Belongs to the glycosyltransferase 2 family. OpgH subfamily.</text>
</comment>
<feature type="transmembrane region" description="Helical" evidence="12">
    <location>
        <begin position="355"/>
        <end position="378"/>
    </location>
</feature>
<evidence type="ECO:0000313" key="14">
    <source>
        <dbReference type="EMBL" id="MFD2648148.1"/>
    </source>
</evidence>
<evidence type="ECO:0000256" key="2">
    <source>
        <dbReference type="ARBA" id="ARBA00005001"/>
    </source>
</evidence>
<evidence type="ECO:0000256" key="3">
    <source>
        <dbReference type="ARBA" id="ARBA00009337"/>
    </source>
</evidence>
<organism evidence="14 15">
    <name type="scientific">Devosia albogilva</name>
    <dbReference type="NCBI Taxonomy" id="429726"/>
    <lineage>
        <taxon>Bacteria</taxon>
        <taxon>Pseudomonadati</taxon>
        <taxon>Pseudomonadota</taxon>
        <taxon>Alphaproteobacteria</taxon>
        <taxon>Hyphomicrobiales</taxon>
        <taxon>Devosiaceae</taxon>
        <taxon>Devosia</taxon>
    </lineage>
</organism>
<dbReference type="Proteomes" id="UP001597521">
    <property type="component" value="Unassembled WGS sequence"/>
</dbReference>
<keyword evidence="7 14" id="KW-0328">Glycosyltransferase</keyword>
<dbReference type="EMBL" id="JBHUNP010000001">
    <property type="protein sequence ID" value="MFD2648148.1"/>
    <property type="molecule type" value="Genomic_DNA"/>
</dbReference>
<comment type="caution">
    <text evidence="14">The sequence shown here is derived from an EMBL/GenBank/DDBJ whole genome shotgun (WGS) entry which is preliminary data.</text>
</comment>
<evidence type="ECO:0000313" key="15">
    <source>
        <dbReference type="Proteomes" id="UP001597521"/>
    </source>
</evidence>